<proteinExistence type="inferred from homology"/>
<sequence>MIMSLLSHLLSAWFAFLLPCFNTWKALSHRPLSEQDVARWAQYWTVMGAFMTFEYTLETFISWVPFYWELKTVFLLFLSLPQLNGASWVYGTYIAPYFSKNEAEIDRSIAAVQGNTVAFLSDKLSGLWGFLQSTLTKGQAQVASQQPGQNQPATATSPVQTAMGLWNSYGPAVMGYMNKAKAAEPAGANPAAAASTSSFQSPPSAAQPRTPYSENEVYPNPHAMGTGPGTGPSFPEPTI</sequence>
<keyword evidence="5" id="KW-1185">Reference proteome</keyword>
<feature type="compositionally biased region" description="Low complexity" evidence="2">
    <location>
        <begin position="191"/>
        <end position="208"/>
    </location>
</feature>
<dbReference type="Pfam" id="PF03134">
    <property type="entry name" value="TB2_DP1_HVA22"/>
    <property type="match status" value="1"/>
</dbReference>
<protein>
    <recommendedName>
        <fullName evidence="1">Protein YOP1</fullName>
    </recommendedName>
</protein>
<evidence type="ECO:0000256" key="1">
    <source>
        <dbReference type="RuleBase" id="RU362006"/>
    </source>
</evidence>
<reference evidence="4 5" key="1">
    <citation type="journal article" date="2019" name="New Phytol.">
        <title>Comparative genomics reveals unique wood-decay strategies and fruiting body development in the Schizophyllaceae.</title>
        <authorList>
            <person name="Almasi E."/>
            <person name="Sahu N."/>
            <person name="Krizsan K."/>
            <person name="Balint B."/>
            <person name="Kovacs G.M."/>
            <person name="Kiss B."/>
            <person name="Cseklye J."/>
            <person name="Drula E."/>
            <person name="Henrissat B."/>
            <person name="Nagy I."/>
            <person name="Chovatia M."/>
            <person name="Adam C."/>
            <person name="LaButti K."/>
            <person name="Lipzen A."/>
            <person name="Riley R."/>
            <person name="Grigoriev I.V."/>
            <person name="Nagy L.G."/>
        </authorList>
    </citation>
    <scope>NUCLEOTIDE SEQUENCE [LARGE SCALE GENOMIC DNA]</scope>
    <source>
        <strain evidence="4 5">NL-1724</strain>
    </source>
</reference>
<organism evidence="4 5">
    <name type="scientific">Schizophyllum amplum</name>
    <dbReference type="NCBI Taxonomy" id="97359"/>
    <lineage>
        <taxon>Eukaryota</taxon>
        <taxon>Fungi</taxon>
        <taxon>Dikarya</taxon>
        <taxon>Basidiomycota</taxon>
        <taxon>Agaricomycotina</taxon>
        <taxon>Agaricomycetes</taxon>
        <taxon>Agaricomycetidae</taxon>
        <taxon>Agaricales</taxon>
        <taxon>Schizophyllaceae</taxon>
        <taxon>Schizophyllum</taxon>
    </lineage>
</organism>
<dbReference type="OrthoDB" id="434647at2759"/>
<feature type="chain" id="PRO_5021973785" description="Protein YOP1" evidence="3">
    <location>
        <begin position="29"/>
        <end position="239"/>
    </location>
</feature>
<gene>
    <name evidence="4" type="ORF">BD626DRAFT_202467</name>
</gene>
<dbReference type="PANTHER" id="PTHR12300">
    <property type="entry name" value="HVA22-LIKE PROTEINS"/>
    <property type="match status" value="1"/>
</dbReference>
<evidence type="ECO:0000256" key="3">
    <source>
        <dbReference type="SAM" id="SignalP"/>
    </source>
</evidence>
<dbReference type="EMBL" id="VDMD01000004">
    <property type="protein sequence ID" value="TRM66392.1"/>
    <property type="molecule type" value="Genomic_DNA"/>
</dbReference>
<dbReference type="Proteomes" id="UP000320762">
    <property type="component" value="Unassembled WGS sequence"/>
</dbReference>
<dbReference type="AlphaFoldDB" id="A0A550CNK6"/>
<comment type="subcellular location">
    <subcellularLocation>
        <location evidence="1">Membrane</location>
        <topology evidence="1">Multi-pass membrane protein</topology>
    </subcellularLocation>
</comment>
<dbReference type="InterPro" id="IPR004345">
    <property type="entry name" value="TB2_DP1_HVA22"/>
</dbReference>
<comment type="caution">
    <text evidence="4">The sequence shown here is derived from an EMBL/GenBank/DDBJ whole genome shotgun (WGS) entry which is preliminary data.</text>
</comment>
<feature type="region of interest" description="Disordered" evidence="2">
    <location>
        <begin position="191"/>
        <end position="239"/>
    </location>
</feature>
<accession>A0A550CNK6</accession>
<name>A0A550CNK6_9AGAR</name>
<comment type="similarity">
    <text evidence="1">Belongs to the DP1 family.</text>
</comment>
<dbReference type="GO" id="GO:0016020">
    <property type="term" value="C:membrane"/>
    <property type="evidence" value="ECO:0007669"/>
    <property type="project" value="UniProtKB-SubCell"/>
</dbReference>
<evidence type="ECO:0000256" key="2">
    <source>
        <dbReference type="SAM" id="MobiDB-lite"/>
    </source>
</evidence>
<evidence type="ECO:0000313" key="4">
    <source>
        <dbReference type="EMBL" id="TRM66392.1"/>
    </source>
</evidence>
<keyword evidence="3" id="KW-0732">Signal</keyword>
<evidence type="ECO:0000313" key="5">
    <source>
        <dbReference type="Proteomes" id="UP000320762"/>
    </source>
</evidence>
<feature type="signal peptide" evidence="3">
    <location>
        <begin position="1"/>
        <end position="28"/>
    </location>
</feature>